<evidence type="ECO:0000313" key="2">
    <source>
        <dbReference type="EMBL" id="JAD16104.1"/>
    </source>
</evidence>
<dbReference type="AlphaFoldDB" id="A0A0A8XQJ3"/>
<protein>
    <submittedName>
        <fullName evidence="2">Uncharacterized protein</fullName>
    </submittedName>
</protein>
<accession>A0A0A8XQJ3</accession>
<proteinExistence type="predicted"/>
<reference evidence="2" key="2">
    <citation type="journal article" date="2015" name="Data Brief">
        <title>Shoot transcriptome of the giant reed, Arundo donax.</title>
        <authorList>
            <person name="Barrero R.A."/>
            <person name="Guerrero F.D."/>
            <person name="Moolhuijzen P."/>
            <person name="Goolsby J.A."/>
            <person name="Tidwell J."/>
            <person name="Bellgard S.E."/>
            <person name="Bellgard M.I."/>
        </authorList>
    </citation>
    <scope>NUCLEOTIDE SEQUENCE</scope>
    <source>
        <tissue evidence="2">Shoot tissue taken approximately 20 cm above the soil surface</tissue>
    </source>
</reference>
<dbReference type="EMBL" id="GBRH01281791">
    <property type="protein sequence ID" value="JAD16104.1"/>
    <property type="molecule type" value="Transcribed_RNA"/>
</dbReference>
<reference evidence="2" key="1">
    <citation type="submission" date="2014-09" db="EMBL/GenBank/DDBJ databases">
        <authorList>
            <person name="Magalhaes I.L.F."/>
            <person name="Oliveira U."/>
            <person name="Santos F.R."/>
            <person name="Vidigal T.H.D.A."/>
            <person name="Brescovit A.D."/>
            <person name="Santos A.J."/>
        </authorList>
    </citation>
    <scope>NUCLEOTIDE SEQUENCE</scope>
    <source>
        <tissue evidence="2">Shoot tissue taken approximately 20 cm above the soil surface</tissue>
    </source>
</reference>
<name>A0A0A8XQJ3_ARUDO</name>
<evidence type="ECO:0000256" key="1">
    <source>
        <dbReference type="SAM" id="MobiDB-lite"/>
    </source>
</evidence>
<feature type="region of interest" description="Disordered" evidence="1">
    <location>
        <begin position="1"/>
        <end position="22"/>
    </location>
</feature>
<sequence length="22" mass="2238">MDLRSAPVNTGGEEEEGGDDGC</sequence>
<feature type="compositionally biased region" description="Acidic residues" evidence="1">
    <location>
        <begin position="12"/>
        <end position="22"/>
    </location>
</feature>
<organism evidence="2">
    <name type="scientific">Arundo donax</name>
    <name type="common">Giant reed</name>
    <name type="synonym">Donax arundinaceus</name>
    <dbReference type="NCBI Taxonomy" id="35708"/>
    <lineage>
        <taxon>Eukaryota</taxon>
        <taxon>Viridiplantae</taxon>
        <taxon>Streptophyta</taxon>
        <taxon>Embryophyta</taxon>
        <taxon>Tracheophyta</taxon>
        <taxon>Spermatophyta</taxon>
        <taxon>Magnoliopsida</taxon>
        <taxon>Liliopsida</taxon>
        <taxon>Poales</taxon>
        <taxon>Poaceae</taxon>
        <taxon>PACMAD clade</taxon>
        <taxon>Arundinoideae</taxon>
        <taxon>Arundineae</taxon>
        <taxon>Arundo</taxon>
    </lineage>
</organism>